<gene>
    <name evidence="1" type="ORF">DDQ41_19610</name>
</gene>
<protein>
    <submittedName>
        <fullName evidence="1">Uncharacterized protein</fullName>
    </submittedName>
</protein>
<evidence type="ECO:0000313" key="2">
    <source>
        <dbReference type="Proteomes" id="UP000245051"/>
    </source>
</evidence>
<evidence type="ECO:0000313" key="1">
    <source>
        <dbReference type="EMBL" id="AWK10739.1"/>
    </source>
</evidence>
<name>A0ABN5KKN3_9ACTN</name>
<sequence>MCEPGYQYVPTSKGKDYHKGVGAEQADCNGTSRTAKSTFTSEVTGKVGIAYSGELKVGGSVAVVEIEGRFNVNLSVELTAKRGT</sequence>
<accession>A0ABN5KKN3</accession>
<reference evidence="1 2" key="1">
    <citation type="submission" date="2018-05" db="EMBL/GenBank/DDBJ databases">
        <title>Complete genome sequence of the Type Strain of Streptomyces spongiicola HNM0071, the producer of staurosporine.</title>
        <authorList>
            <person name="Zhou S."/>
            <person name="Huang X."/>
        </authorList>
    </citation>
    <scope>NUCLEOTIDE SEQUENCE [LARGE SCALE GENOMIC DNA]</scope>
    <source>
        <strain evidence="1 2">HNM0071</strain>
    </source>
</reference>
<keyword evidence="2" id="KW-1185">Reference proteome</keyword>
<dbReference type="Proteomes" id="UP000245051">
    <property type="component" value="Chromosome"/>
</dbReference>
<dbReference type="EMBL" id="CP029254">
    <property type="protein sequence ID" value="AWK10739.1"/>
    <property type="molecule type" value="Genomic_DNA"/>
</dbReference>
<proteinExistence type="predicted"/>
<organism evidence="1 2">
    <name type="scientific">Streptomyces spongiicola</name>
    <dbReference type="NCBI Taxonomy" id="1690221"/>
    <lineage>
        <taxon>Bacteria</taxon>
        <taxon>Bacillati</taxon>
        <taxon>Actinomycetota</taxon>
        <taxon>Actinomycetes</taxon>
        <taxon>Kitasatosporales</taxon>
        <taxon>Streptomycetaceae</taxon>
        <taxon>Streptomyces</taxon>
    </lineage>
</organism>